<feature type="domain" description="CCDC81 HU" evidence="4">
    <location>
        <begin position="104"/>
        <end position="176"/>
    </location>
</feature>
<dbReference type="PANTHER" id="PTHR14362">
    <property type="entry name" value="COILED-COIL DOMAIN-CONTAINING PROTEIN 81"/>
    <property type="match status" value="1"/>
</dbReference>
<gene>
    <name evidence="5" type="ORF">AALO_G00293160</name>
</gene>
<feature type="compositionally biased region" description="Polar residues" evidence="2">
    <location>
        <begin position="245"/>
        <end position="261"/>
    </location>
</feature>
<evidence type="ECO:0000256" key="2">
    <source>
        <dbReference type="SAM" id="MobiDB-lite"/>
    </source>
</evidence>
<feature type="region of interest" description="Disordered" evidence="2">
    <location>
        <begin position="219"/>
        <end position="287"/>
    </location>
</feature>
<dbReference type="InterPro" id="IPR026295">
    <property type="entry name" value="CCD81"/>
</dbReference>
<evidence type="ECO:0000313" key="5">
    <source>
        <dbReference type="EMBL" id="KAG5262185.1"/>
    </source>
</evidence>
<evidence type="ECO:0000256" key="1">
    <source>
        <dbReference type="SAM" id="Coils"/>
    </source>
</evidence>
<evidence type="ECO:0000313" key="6">
    <source>
        <dbReference type="Proteomes" id="UP000823561"/>
    </source>
</evidence>
<dbReference type="AlphaFoldDB" id="A0AAV6FHQ0"/>
<feature type="compositionally biased region" description="Basic and acidic residues" evidence="2">
    <location>
        <begin position="509"/>
        <end position="518"/>
    </location>
</feature>
<dbReference type="Pfam" id="PF18289">
    <property type="entry name" value="HU-CCDC81_euk_2"/>
    <property type="match status" value="1"/>
</dbReference>
<accession>A0AAV6FHQ0</accession>
<dbReference type="Proteomes" id="UP000823561">
    <property type="component" value="Chromosome 23"/>
</dbReference>
<evidence type="ECO:0000259" key="3">
    <source>
        <dbReference type="Pfam" id="PF14908"/>
    </source>
</evidence>
<dbReference type="InterPro" id="IPR028034">
    <property type="entry name" value="HU-CCDC81"/>
</dbReference>
<feature type="region of interest" description="Disordered" evidence="2">
    <location>
        <begin position="509"/>
        <end position="530"/>
    </location>
</feature>
<comment type="caution">
    <text evidence="5">The sequence shown here is derived from an EMBL/GenBank/DDBJ whole genome shotgun (WGS) entry which is preliminary data.</text>
</comment>
<feature type="compositionally biased region" description="Polar residues" evidence="2">
    <location>
        <begin position="273"/>
        <end position="287"/>
    </location>
</feature>
<evidence type="ECO:0000259" key="4">
    <source>
        <dbReference type="Pfam" id="PF18289"/>
    </source>
</evidence>
<organism evidence="5 6">
    <name type="scientific">Alosa alosa</name>
    <name type="common">allis shad</name>
    <dbReference type="NCBI Taxonomy" id="278164"/>
    <lineage>
        <taxon>Eukaryota</taxon>
        <taxon>Metazoa</taxon>
        <taxon>Chordata</taxon>
        <taxon>Craniata</taxon>
        <taxon>Vertebrata</taxon>
        <taxon>Euteleostomi</taxon>
        <taxon>Actinopterygii</taxon>
        <taxon>Neopterygii</taxon>
        <taxon>Teleostei</taxon>
        <taxon>Clupei</taxon>
        <taxon>Clupeiformes</taxon>
        <taxon>Clupeoidei</taxon>
        <taxon>Clupeidae</taxon>
        <taxon>Alosa</taxon>
    </lineage>
</organism>
<feature type="coiled-coil region" evidence="1">
    <location>
        <begin position="572"/>
        <end position="599"/>
    </location>
</feature>
<proteinExistence type="predicted"/>
<evidence type="ECO:0008006" key="7">
    <source>
        <dbReference type="Google" id="ProtNLM"/>
    </source>
</evidence>
<dbReference type="PANTHER" id="PTHR14362:SF2">
    <property type="entry name" value="COILED-COIL DOMAIN-CONTAINING PROTEIN 81"/>
    <property type="match status" value="1"/>
</dbReference>
<name>A0AAV6FHQ0_9TELE</name>
<dbReference type="InterPro" id="IPR040673">
    <property type="entry name" value="CCDC81_HU_dom_2"/>
</dbReference>
<dbReference type="GO" id="GO:0005815">
    <property type="term" value="C:microtubule organizing center"/>
    <property type="evidence" value="ECO:0007669"/>
    <property type="project" value="TreeGrafter"/>
</dbReference>
<sequence>MTDILLSVVSEAKHAFPTLSQLSETDVDDLWSNVSSFVERQMSLQKGVHINGLGRFTFCQQKMDVGSKYVLIQRPVFLLSEKLSQAHGLKQVKPQIAAGDVPEVPLNFSALAAESPFERDVIEGCIRETLMLLLRAVASQRSVLFTFRGIGVLVFRNSKVKMHFYKDFVTSMDGSGKALWALSNRPGTSNSLLSEKFYSQDRPGTSNTIHLPHITSRAESVHGKTYKPSSALDSVEEQEKGASEIQCQSKSRKGSATTKDNGVSMIDKLYTKPTKSPQTIDRTTEQPVQTSLRATNVRNERSAQFSLTCQDHKRAGQELCYLCMQRAKINNPLYLSEERRREEDEEARLLLLLENHKDHQYLQDVQAEKNQIRENHKKVAAFNLEVAEALKKKRSTRSSHFHPSYIFGGRLDTPPNLLNRQNYQEDLRRQASCLVQNQKLNQQSQDLIDHLQQVQLSHEIGRQKTQFLKEKHENSESYKKALDTQVQVEQVKPKVHFKKRLLFPPIKKDSDRTERTEQAGEYQGTGIPAHMPDSVGPLFGVLDSNPEDLAVQRHMAQAVQQEQLWTATHRKQEAMFNKLMQLKREREMLKRNHKELMEEHISHYEKLCNLRKSLEMTWSRSANLKRQRDKEEREFIRSGSRLLISQCEQYRRCTQCKRTPANSGESNLWKETHFIPESRLMV</sequence>
<reference evidence="5" key="1">
    <citation type="submission" date="2020-10" db="EMBL/GenBank/DDBJ databases">
        <title>Chromosome-scale genome assembly of the Allis shad, Alosa alosa.</title>
        <authorList>
            <person name="Margot Z."/>
            <person name="Christophe K."/>
            <person name="Cabau C."/>
            <person name="Louis A."/>
            <person name="Berthelot C."/>
            <person name="Parey E."/>
            <person name="Roest Crollius H."/>
            <person name="Montfort J."/>
            <person name="Robinson-Rechavi M."/>
            <person name="Bucao C."/>
            <person name="Bouchez O."/>
            <person name="Gislard M."/>
            <person name="Lluch J."/>
            <person name="Milhes M."/>
            <person name="Lampietro C."/>
            <person name="Lopez Roques C."/>
            <person name="Donnadieu C."/>
            <person name="Braasch I."/>
            <person name="Desvignes T."/>
            <person name="Postlethwait J."/>
            <person name="Bobe J."/>
            <person name="Guiguen Y."/>
        </authorList>
    </citation>
    <scope>NUCLEOTIDE SEQUENCE</scope>
    <source>
        <strain evidence="5">M-15738</strain>
        <tissue evidence="5">Blood</tissue>
    </source>
</reference>
<feature type="domain" description="CCDC81 HU" evidence="3">
    <location>
        <begin position="12"/>
        <end position="91"/>
    </location>
</feature>
<dbReference type="EMBL" id="JADWDJ010000023">
    <property type="protein sequence ID" value="KAG5262185.1"/>
    <property type="molecule type" value="Genomic_DNA"/>
</dbReference>
<keyword evidence="1" id="KW-0175">Coiled coil</keyword>
<dbReference type="Pfam" id="PF14908">
    <property type="entry name" value="HU-CCDC81_euk_1"/>
    <property type="match status" value="1"/>
</dbReference>
<protein>
    <recommendedName>
        <fullName evidence="7">Coiled-coil domain-containing protein 81</fullName>
    </recommendedName>
</protein>
<keyword evidence="6" id="KW-1185">Reference proteome</keyword>